<accession>A0A4Z1T1F9</accession>
<evidence type="ECO:0000259" key="8">
    <source>
        <dbReference type="PROSITE" id="PS50011"/>
    </source>
</evidence>
<dbReference type="EC" id="2.7.11.1" evidence="1"/>
<gene>
    <name evidence="10" type="ORF">GMRT_13637</name>
</gene>
<evidence type="ECO:0000256" key="4">
    <source>
        <dbReference type="ARBA" id="ARBA00022777"/>
    </source>
</evidence>
<proteinExistence type="predicted"/>
<evidence type="ECO:0000313" key="10">
    <source>
        <dbReference type="EMBL" id="TNJ26181.1"/>
    </source>
</evidence>
<evidence type="ECO:0000256" key="5">
    <source>
        <dbReference type="ARBA" id="ARBA00022840"/>
    </source>
</evidence>
<keyword evidence="3" id="KW-0547">Nucleotide-binding</keyword>
<dbReference type="InterPro" id="IPR050660">
    <property type="entry name" value="NEK_Ser/Thr_kinase"/>
</dbReference>
<protein>
    <recommendedName>
        <fullName evidence="1">non-specific serine/threonine protein kinase</fullName>
        <ecNumber evidence="1">2.7.11.1</ecNumber>
    </recommendedName>
</protein>
<organism evidence="10 11">
    <name type="scientific">Giardia muris</name>
    <dbReference type="NCBI Taxonomy" id="5742"/>
    <lineage>
        <taxon>Eukaryota</taxon>
        <taxon>Metamonada</taxon>
        <taxon>Diplomonadida</taxon>
        <taxon>Hexamitidae</taxon>
        <taxon>Giardiinae</taxon>
        <taxon>Giardia</taxon>
    </lineage>
</organism>
<dbReference type="AlphaFoldDB" id="A0A4Z1T1F9"/>
<dbReference type="PROSITE" id="PS50011">
    <property type="entry name" value="PROTEIN_KINASE_DOM"/>
    <property type="match status" value="1"/>
</dbReference>
<dbReference type="OrthoDB" id="10255055at2759"/>
<dbReference type="EMBL" id="VDLU01000005">
    <property type="protein sequence ID" value="TNJ26181.1"/>
    <property type="molecule type" value="Genomic_DNA"/>
</dbReference>
<dbReference type="PANTHER" id="PTHR43671">
    <property type="entry name" value="SERINE/THREONINE-PROTEIN KINASE NEK"/>
    <property type="match status" value="1"/>
</dbReference>
<dbReference type="SUPFAM" id="SSF56112">
    <property type="entry name" value="Protein kinase-like (PK-like)"/>
    <property type="match status" value="1"/>
</dbReference>
<feature type="coiled-coil region" evidence="7">
    <location>
        <begin position="483"/>
        <end position="587"/>
    </location>
</feature>
<name>A0A4Z1T1F9_GIAMU</name>
<dbReference type="PROSITE" id="PS50862">
    <property type="entry name" value="AA_TRNA_LIGASE_II"/>
    <property type="match status" value="1"/>
</dbReference>
<keyword evidence="7" id="KW-0175">Coiled coil</keyword>
<keyword evidence="4 10" id="KW-0418">Kinase</keyword>
<dbReference type="InterPro" id="IPR036770">
    <property type="entry name" value="Ankyrin_rpt-contain_sf"/>
</dbReference>
<keyword evidence="5" id="KW-0067">ATP-binding</keyword>
<dbReference type="Gene3D" id="3.30.200.20">
    <property type="entry name" value="Phosphorylase Kinase, domain 1"/>
    <property type="match status" value="1"/>
</dbReference>
<dbReference type="Pfam" id="PF00069">
    <property type="entry name" value="Pkinase"/>
    <property type="match status" value="1"/>
</dbReference>
<dbReference type="InterPro" id="IPR002110">
    <property type="entry name" value="Ankyrin_rpt"/>
</dbReference>
<feature type="domain" description="Aminoacyl-transfer RNA synthetases class-II family profile" evidence="9">
    <location>
        <begin position="279"/>
        <end position="1070"/>
    </location>
</feature>
<dbReference type="PROSITE" id="PS50297">
    <property type="entry name" value="ANK_REP_REGION"/>
    <property type="match status" value="2"/>
</dbReference>
<sequence>MQIPFACGTVRLLDVCGANIFGKVYRAVLGAGERQFSCMEIDYSFISPDEREQLKQEISVLPLLNHQNVVRYIEAWSDEAAQITYVLMEHFTMGDLTDVVRLHRKEQTHIAEDRIWDIFTQLLLAMDYCHSVRKPNAFHVGPVVHRNIIPDNIFICDPGDEVAATATGGLIEKCRYKLGYFSFQQILRKNSVIQDSINAPFYMAPEVLLNEGYTEKADVWSLGCVLYELCSLHRPFISSDKEDFATTVKRGEREPLPPHYSQELRILIDAMLDTDPETRPSAANLLARPTFAARGVHQDIIERQEGEIAMLMEDAYQKEETISSLKQTVEQREAHIRQLTEAEEAHTQELASLQETVSAREKTITNLKDQVQDLTNQLDTMTEERDHNLQTIEELRIAHGRMQEEQDRLRQALSEMEARALRAEAEAEALREQLEATERRCSDADEQAGTLADTIADMNALLGEKEITNKNLTQLLRDRQVVITRLENTIGERTAEIERLRQKLERIRGERRTAMHLSRAYEARVGRRNAEISTLKEAVDAADSAKAQAQEAARQAGDQIEDLTTALQSLKTEYDTLTDKYEGEQNLVETLGMKVATLENTAVILEKESRLREEDLATTYAERQNLQEDLERIRALLDERQIHCERLQAEGNRQEEAIEVLKAKLNTLQEEYEQKMALLERKETELEEAHEACTRKTLQLQEAMEQAGIHEAAEQRLASDLDGATLLLKHYENELTDLKLELQSSHQKCASAEALAQERLLGLEEAQRHAAEHERGEEEKAKLVAHLEEALSDANDRVRQYQFTQSELLKRLDITEAELFAKAEENSALEGQVRAYQSENAQYRADFAPVTLPRLPALHIVDTEDDVLLMRAASLGDLSLARSHIRDAGRKDVNGCTALMRAAYHGCYEIASLLREAECLKQDDQGRTALMYAASRGHVNLVRLLQEEQGITDAEGHTALMWAASLNSIPSIETLIGEAKAIDASQVTALMYAAAADAADAVKLLYRMESGRALEDGTTALMMAAARNNAAAVRTLSFDEGQYRDAEGRTALMIAVQAGSDEAARLLIPRQGGMRADDGTTALMLATRRGNLEIARLLFYREAGMVRVDGRTALDEARQQENGPLIELLSTREAALCRQSQVNLDP</sequence>
<evidence type="ECO:0000256" key="6">
    <source>
        <dbReference type="PROSITE-ProRule" id="PRU00023"/>
    </source>
</evidence>
<dbReference type="Proteomes" id="UP000315496">
    <property type="component" value="Chromosome 5"/>
</dbReference>
<dbReference type="VEuPathDB" id="GiardiaDB:GMRT_13637"/>
<dbReference type="InterPro" id="IPR006195">
    <property type="entry name" value="aa-tRNA-synth_II"/>
</dbReference>
<dbReference type="Pfam" id="PF12796">
    <property type="entry name" value="Ank_2"/>
    <property type="match status" value="2"/>
</dbReference>
<dbReference type="Gene3D" id="1.10.510.10">
    <property type="entry name" value="Transferase(Phosphotransferase) domain 1"/>
    <property type="match status" value="1"/>
</dbReference>
<feature type="coiled-coil region" evidence="7">
    <location>
        <begin position="616"/>
        <end position="748"/>
    </location>
</feature>
<evidence type="ECO:0000313" key="11">
    <source>
        <dbReference type="Proteomes" id="UP000315496"/>
    </source>
</evidence>
<keyword evidence="11" id="KW-1185">Reference proteome</keyword>
<evidence type="ECO:0000256" key="2">
    <source>
        <dbReference type="ARBA" id="ARBA00022679"/>
    </source>
</evidence>
<feature type="repeat" description="ANK" evidence="6">
    <location>
        <begin position="1078"/>
        <end position="1110"/>
    </location>
</feature>
<dbReference type="Pfam" id="PF00023">
    <property type="entry name" value="Ank"/>
    <property type="match status" value="1"/>
</dbReference>
<dbReference type="PROSITE" id="PS50088">
    <property type="entry name" value="ANK_REPEAT"/>
    <property type="match status" value="3"/>
</dbReference>
<evidence type="ECO:0000256" key="3">
    <source>
        <dbReference type="ARBA" id="ARBA00022741"/>
    </source>
</evidence>
<keyword evidence="6" id="KW-0040">ANK repeat</keyword>
<feature type="coiled-coil region" evidence="7">
    <location>
        <begin position="784"/>
        <end position="846"/>
    </location>
</feature>
<dbReference type="PANTHER" id="PTHR43671:SF13">
    <property type="entry name" value="SERINE_THREONINE-PROTEIN KINASE NEK2"/>
    <property type="match status" value="1"/>
</dbReference>
<comment type="caution">
    <text evidence="10">The sequence shown here is derived from an EMBL/GenBank/DDBJ whole genome shotgun (WGS) entry which is preliminary data.</text>
</comment>
<keyword evidence="2" id="KW-0808">Transferase</keyword>
<feature type="repeat" description="ANK" evidence="6">
    <location>
        <begin position="1047"/>
        <end position="1079"/>
    </location>
</feature>
<evidence type="ECO:0000259" key="9">
    <source>
        <dbReference type="PROSITE" id="PS50862"/>
    </source>
</evidence>
<dbReference type="InterPro" id="IPR011009">
    <property type="entry name" value="Kinase-like_dom_sf"/>
</dbReference>
<dbReference type="SUPFAM" id="SSF48403">
    <property type="entry name" value="Ankyrin repeat"/>
    <property type="match status" value="1"/>
</dbReference>
<dbReference type="SMART" id="SM00248">
    <property type="entry name" value="ANK"/>
    <property type="match status" value="8"/>
</dbReference>
<evidence type="ECO:0000256" key="7">
    <source>
        <dbReference type="SAM" id="Coils"/>
    </source>
</evidence>
<dbReference type="InterPro" id="IPR000719">
    <property type="entry name" value="Prot_kinase_dom"/>
</dbReference>
<evidence type="ECO:0000256" key="1">
    <source>
        <dbReference type="ARBA" id="ARBA00012513"/>
    </source>
</evidence>
<feature type="coiled-coil region" evidence="7">
    <location>
        <begin position="322"/>
        <end position="447"/>
    </location>
</feature>
<dbReference type="GO" id="GO:0004674">
    <property type="term" value="F:protein serine/threonine kinase activity"/>
    <property type="evidence" value="ECO:0007669"/>
    <property type="project" value="UniProtKB-EC"/>
</dbReference>
<reference evidence="10 11" key="1">
    <citation type="submission" date="2019-05" db="EMBL/GenBank/DDBJ databases">
        <title>The compact genome of Giardia muris reveals important steps in the evolution of intestinal protozoan parasites.</title>
        <authorList>
            <person name="Xu F."/>
            <person name="Jimenez-Gonzalez A."/>
            <person name="Einarsson E."/>
            <person name="Astvaldsson A."/>
            <person name="Peirasmaki D."/>
            <person name="Eckmann L."/>
            <person name="Andersson J.O."/>
            <person name="Svard S.G."/>
            <person name="Jerlstrom-Hultqvist J."/>
        </authorList>
    </citation>
    <scope>NUCLEOTIDE SEQUENCE [LARGE SCALE GENOMIC DNA]</scope>
    <source>
        <strain evidence="10 11">Roberts-Thomson</strain>
    </source>
</reference>
<feature type="domain" description="Protein kinase" evidence="8">
    <location>
        <begin position="10"/>
        <end position="291"/>
    </location>
</feature>
<dbReference type="Gene3D" id="1.25.40.20">
    <property type="entry name" value="Ankyrin repeat-containing domain"/>
    <property type="match status" value="2"/>
</dbReference>
<dbReference type="GO" id="GO:0005524">
    <property type="term" value="F:ATP binding"/>
    <property type="evidence" value="ECO:0007669"/>
    <property type="project" value="UniProtKB-KW"/>
</dbReference>
<feature type="repeat" description="ANK" evidence="6">
    <location>
        <begin position="925"/>
        <end position="957"/>
    </location>
</feature>